<dbReference type="PANTHER" id="PTHR11705">
    <property type="entry name" value="PROTEASE FAMILY M14 CARBOXYPEPTIDASE A,B"/>
    <property type="match status" value="1"/>
</dbReference>
<evidence type="ECO:0000259" key="9">
    <source>
        <dbReference type="PROSITE" id="PS52035"/>
    </source>
</evidence>
<dbReference type="Pfam" id="PF00246">
    <property type="entry name" value="Peptidase_M14"/>
    <property type="match status" value="1"/>
</dbReference>
<evidence type="ECO:0000256" key="1">
    <source>
        <dbReference type="ARBA" id="ARBA00001947"/>
    </source>
</evidence>
<sequence length="723" mass="82980">MISMLFLLFTNFRRKRAYTEYTRWRANAESTQEFIVKVLEDDLTTPKVNPVVAVNIRPHTKAQDKIIITGVFVPTPSTETNIDAYKNYQRFVPPTTVSLAQVSANVIFAPVKTIVQTLPPIRPKGIEIKQDEQHSQRDESPPAKPQFLPRSQSLIARQYAPIAPVSFTRSNTLGPLTPRAVDKFIFPTTTMRPSRTHSYPDVIIPRRTSISMDFLPYEYNLIVPHNLDVSQRTSLSTVNLHRTTIKPDLTESSSERLHEFQELRKSDTKNINSDIKKIDKESDLSYNDFFYNENDNDESSTKKEGSSSESHIDSNQKDSMFINYLEDSHNVTETDVSNSNYEDDDNDVENITDSSTTKFDLDYTTSIQSSKNMTRIKKNLLCSILKVKPLIFSSPQTLHEINTQLKKWSENSPIAKRLDITNGNFTVMENPIYMMMVDDPSRGQIFSAKQTVMIVAGIQGSDHHAVTAAMYLLYQLIERSEAHSDLLTKYRFWIIPVFNPDGYDYSMTFTHRREWSKNLRQSWDSCKGRDSCQACEHFGIRCIIQPCYGVNLDRNFEYQWIPPEELRAEHPCGALYSGLRQLSETETHTLTRFLHELRTPLFTFIAFKEGDILRQRASRAASAAYSISGRSYVAGQTSEFLPLYAGGIEDWVAGHLGIENTYTIMMFRPTDVQNSKIVTERVVHEAYAAVDTLLLQSLEPQREQQFEVKCRIEKKYEEVKAEQ</sequence>
<dbReference type="AlphaFoldDB" id="A0A8J9V1B0"/>
<dbReference type="Proteomes" id="UP000838878">
    <property type="component" value="Chromosome 3"/>
</dbReference>
<proteinExistence type="inferred from homology"/>
<name>A0A8J9V1B0_9NEOP</name>
<dbReference type="GO" id="GO:0008270">
    <property type="term" value="F:zinc ion binding"/>
    <property type="evidence" value="ECO:0007669"/>
    <property type="project" value="InterPro"/>
</dbReference>
<dbReference type="GO" id="GO:0006508">
    <property type="term" value="P:proteolysis"/>
    <property type="evidence" value="ECO:0007669"/>
    <property type="project" value="UniProtKB-KW"/>
</dbReference>
<evidence type="ECO:0000256" key="7">
    <source>
        <dbReference type="PROSITE-ProRule" id="PRU01379"/>
    </source>
</evidence>
<evidence type="ECO:0000256" key="3">
    <source>
        <dbReference type="ARBA" id="ARBA00022670"/>
    </source>
</evidence>
<evidence type="ECO:0000256" key="5">
    <source>
        <dbReference type="ARBA" id="ARBA00022833"/>
    </source>
</evidence>
<feature type="compositionally biased region" description="Basic and acidic residues" evidence="8">
    <location>
        <begin position="299"/>
        <end position="316"/>
    </location>
</feature>
<dbReference type="PANTHER" id="PTHR11705:SF143">
    <property type="entry name" value="SLL0236 PROTEIN"/>
    <property type="match status" value="1"/>
</dbReference>
<evidence type="ECO:0000256" key="2">
    <source>
        <dbReference type="ARBA" id="ARBA00005988"/>
    </source>
</evidence>
<evidence type="ECO:0000256" key="8">
    <source>
        <dbReference type="SAM" id="MobiDB-lite"/>
    </source>
</evidence>
<dbReference type="SMART" id="SM00631">
    <property type="entry name" value="Zn_pept"/>
    <property type="match status" value="1"/>
</dbReference>
<dbReference type="GO" id="GO:0004181">
    <property type="term" value="F:metallocarboxypeptidase activity"/>
    <property type="evidence" value="ECO:0007669"/>
    <property type="project" value="InterPro"/>
</dbReference>
<evidence type="ECO:0000313" key="10">
    <source>
        <dbReference type="EMBL" id="CAH0723407.1"/>
    </source>
</evidence>
<accession>A0A8J9V1B0</accession>
<protein>
    <recommendedName>
        <fullName evidence="9">Peptidase M14 domain-containing protein</fullName>
    </recommendedName>
</protein>
<dbReference type="Gene3D" id="3.40.630.10">
    <property type="entry name" value="Zn peptidases"/>
    <property type="match status" value="1"/>
</dbReference>
<dbReference type="OrthoDB" id="7472770at2759"/>
<reference evidence="10" key="1">
    <citation type="submission" date="2021-12" db="EMBL/GenBank/DDBJ databases">
        <authorList>
            <person name="Martin H S."/>
        </authorList>
    </citation>
    <scope>NUCLEOTIDE SEQUENCE</scope>
</reference>
<organism evidence="10 11">
    <name type="scientific">Brenthis ino</name>
    <name type="common">lesser marbled fritillary</name>
    <dbReference type="NCBI Taxonomy" id="405034"/>
    <lineage>
        <taxon>Eukaryota</taxon>
        <taxon>Metazoa</taxon>
        <taxon>Ecdysozoa</taxon>
        <taxon>Arthropoda</taxon>
        <taxon>Hexapoda</taxon>
        <taxon>Insecta</taxon>
        <taxon>Pterygota</taxon>
        <taxon>Neoptera</taxon>
        <taxon>Endopterygota</taxon>
        <taxon>Lepidoptera</taxon>
        <taxon>Glossata</taxon>
        <taxon>Ditrysia</taxon>
        <taxon>Papilionoidea</taxon>
        <taxon>Nymphalidae</taxon>
        <taxon>Heliconiinae</taxon>
        <taxon>Argynnini</taxon>
        <taxon>Brenthis</taxon>
    </lineage>
</organism>
<keyword evidence="3" id="KW-0645">Protease</keyword>
<evidence type="ECO:0000313" key="11">
    <source>
        <dbReference type="Proteomes" id="UP000838878"/>
    </source>
</evidence>
<comment type="similarity">
    <text evidence="2 7">Belongs to the peptidase M14 family.</text>
</comment>
<dbReference type="EMBL" id="OV170223">
    <property type="protein sequence ID" value="CAH0723407.1"/>
    <property type="molecule type" value="Genomic_DNA"/>
</dbReference>
<feature type="region of interest" description="Disordered" evidence="8">
    <location>
        <begin position="289"/>
        <end position="317"/>
    </location>
</feature>
<comment type="caution">
    <text evidence="7">Lacks conserved residue(s) required for the propagation of feature annotation.</text>
</comment>
<evidence type="ECO:0000256" key="6">
    <source>
        <dbReference type="ARBA" id="ARBA00023049"/>
    </source>
</evidence>
<keyword evidence="11" id="KW-1185">Reference proteome</keyword>
<comment type="cofactor">
    <cofactor evidence="1">
        <name>Zn(2+)</name>
        <dbReference type="ChEBI" id="CHEBI:29105"/>
    </cofactor>
</comment>
<dbReference type="PROSITE" id="PS52035">
    <property type="entry name" value="PEPTIDASE_M14"/>
    <property type="match status" value="1"/>
</dbReference>
<feature type="domain" description="Peptidase M14" evidence="9">
    <location>
        <begin position="394"/>
        <end position="697"/>
    </location>
</feature>
<dbReference type="GO" id="GO:0005615">
    <property type="term" value="C:extracellular space"/>
    <property type="evidence" value="ECO:0007669"/>
    <property type="project" value="TreeGrafter"/>
</dbReference>
<keyword evidence="5" id="KW-0862">Zinc</keyword>
<keyword evidence="4" id="KW-0378">Hydrolase</keyword>
<dbReference type="SUPFAM" id="SSF53187">
    <property type="entry name" value="Zn-dependent exopeptidases"/>
    <property type="match status" value="1"/>
</dbReference>
<gene>
    <name evidence="10" type="ORF">BINO364_LOCUS9239</name>
</gene>
<dbReference type="InterPro" id="IPR000834">
    <property type="entry name" value="Peptidase_M14"/>
</dbReference>
<feature type="non-terminal residue" evidence="10">
    <location>
        <position position="723"/>
    </location>
</feature>
<evidence type="ECO:0000256" key="4">
    <source>
        <dbReference type="ARBA" id="ARBA00022801"/>
    </source>
</evidence>
<keyword evidence="6" id="KW-0482">Metalloprotease</keyword>